<organism evidence="1 2">
    <name type="scientific">Candidatus Enterococcus clewellii</name>
    <dbReference type="NCBI Taxonomy" id="1834193"/>
    <lineage>
        <taxon>Bacteria</taxon>
        <taxon>Bacillati</taxon>
        <taxon>Bacillota</taxon>
        <taxon>Bacilli</taxon>
        <taxon>Lactobacillales</taxon>
        <taxon>Enterococcaceae</taxon>
        <taxon>Enterococcus</taxon>
    </lineage>
</organism>
<protein>
    <submittedName>
        <fullName evidence="1">Uncharacterized protein</fullName>
    </submittedName>
</protein>
<reference evidence="1" key="1">
    <citation type="submission" date="2017-05" db="EMBL/GenBank/DDBJ databases">
        <authorList>
            <consortium name="The Broad Institute Genomics Platform"/>
            <consortium name="The Broad Institute Genomic Center for Infectious Diseases"/>
            <person name="Earl A."/>
            <person name="Manson A."/>
            <person name="Schwartman J."/>
            <person name="Gilmore M."/>
            <person name="Abouelleil A."/>
            <person name="Cao P."/>
            <person name="Chapman S."/>
            <person name="Cusick C."/>
            <person name="Shea T."/>
            <person name="Young S."/>
            <person name="Neafsey D."/>
            <person name="Nusbaum C."/>
            <person name="Birren B."/>
        </authorList>
    </citation>
    <scope>NUCLEOTIDE SEQUENCE</scope>
    <source>
        <strain evidence="1">9E7_DIV0242</strain>
    </source>
</reference>
<dbReference type="EMBL" id="CP147247">
    <property type="protein sequence ID" value="WYJ91449.1"/>
    <property type="molecule type" value="Genomic_DNA"/>
</dbReference>
<name>A0AAQ3VXN2_9ENTE</name>
<evidence type="ECO:0000313" key="1">
    <source>
        <dbReference type="EMBL" id="WYJ91449.1"/>
    </source>
</evidence>
<dbReference type="AlphaFoldDB" id="A0AAQ3VXN2"/>
<proteinExistence type="predicted"/>
<dbReference type="RefSeq" id="WP_339101692.1">
    <property type="nucleotide sequence ID" value="NZ_CP147247.1"/>
</dbReference>
<sequence length="139" mass="15943">MGTQHSFYLVNKEVGWKNIPSNSKYVKLSEKLILQLSDYLLWIKFTRANRTVTNGLDPYGVSSIDGDNLNEFASLITNLYNLFKLSPETFELTGDFLANEEVYEKNEFKKQEVLGQLISLKELIEEAVCMDKKIIHCGI</sequence>
<keyword evidence="2" id="KW-1185">Reference proteome</keyword>
<gene>
    <name evidence="1" type="ORF">A5888_003217</name>
</gene>
<reference evidence="1" key="2">
    <citation type="submission" date="2024-03" db="EMBL/GenBank/DDBJ databases">
        <title>The Genome Sequence of Enterococcus sp. DIV0242b.</title>
        <authorList>
            <consortium name="The Broad Institute Genomics Platform"/>
            <consortium name="The Broad Institute Microbial Omics Core"/>
            <consortium name="The Broad Institute Genomic Center for Infectious Diseases"/>
            <person name="Earl A."/>
            <person name="Manson A."/>
            <person name="Gilmore M."/>
            <person name="Schwartman J."/>
            <person name="Shea T."/>
            <person name="Abouelleil A."/>
            <person name="Cao P."/>
            <person name="Chapman S."/>
            <person name="Cusick C."/>
            <person name="Young S."/>
            <person name="Neafsey D."/>
            <person name="Nusbaum C."/>
            <person name="Birren B."/>
        </authorList>
    </citation>
    <scope>NUCLEOTIDE SEQUENCE</scope>
    <source>
        <strain evidence="1">9E7_DIV0242</strain>
    </source>
</reference>
<evidence type="ECO:0000313" key="2">
    <source>
        <dbReference type="Proteomes" id="UP000195141"/>
    </source>
</evidence>
<accession>A0AAQ3VXN2</accession>
<dbReference type="Proteomes" id="UP000195141">
    <property type="component" value="Chromosome"/>
</dbReference>